<dbReference type="Pfam" id="PF01657">
    <property type="entry name" value="Stress-antifung"/>
    <property type="match status" value="3"/>
</dbReference>
<dbReference type="PANTHER" id="PTHR32411:SF43">
    <property type="entry name" value="CYSTEINE-RICH REPEAT SECRETORY PROTEIN 38"/>
    <property type="match status" value="1"/>
</dbReference>
<evidence type="ECO:0000259" key="7">
    <source>
        <dbReference type="PROSITE" id="PS51473"/>
    </source>
</evidence>
<accession>A0A5C7HEH2</accession>
<protein>
    <recommendedName>
        <fullName evidence="7">Gnk2-homologous domain-containing protein</fullName>
    </recommendedName>
</protein>
<comment type="subcellular location">
    <subcellularLocation>
        <location evidence="1">Secreted</location>
    </subcellularLocation>
</comment>
<gene>
    <name evidence="8" type="ORF">EZV62_020577</name>
</gene>
<keyword evidence="2" id="KW-0964">Secreted</keyword>
<evidence type="ECO:0000256" key="1">
    <source>
        <dbReference type="ARBA" id="ARBA00004613"/>
    </source>
</evidence>
<dbReference type="PROSITE" id="PS51473">
    <property type="entry name" value="GNK2"/>
    <property type="match status" value="3"/>
</dbReference>
<feature type="domain" description="Gnk2-homologous" evidence="7">
    <location>
        <begin position="26"/>
        <end position="128"/>
    </location>
</feature>
<keyword evidence="4" id="KW-0677">Repeat</keyword>
<evidence type="ECO:0000256" key="2">
    <source>
        <dbReference type="ARBA" id="ARBA00022525"/>
    </source>
</evidence>
<comment type="similarity">
    <text evidence="5">Belongs to the cysteine-rich repeat secretory protein family.</text>
</comment>
<feature type="signal peptide" evidence="6">
    <location>
        <begin position="1"/>
        <end position="24"/>
    </location>
</feature>
<dbReference type="Gene3D" id="3.30.430.20">
    <property type="entry name" value="Gnk2 domain, C-X8-C-X2-C motif"/>
    <property type="match status" value="3"/>
</dbReference>
<evidence type="ECO:0000313" key="9">
    <source>
        <dbReference type="Proteomes" id="UP000323000"/>
    </source>
</evidence>
<reference evidence="9" key="1">
    <citation type="journal article" date="2019" name="Gigascience">
        <title>De novo genome assembly of the endangered Acer yangbiense, a plant species with extremely small populations endemic to Yunnan Province, China.</title>
        <authorList>
            <person name="Yang J."/>
            <person name="Wariss H.M."/>
            <person name="Tao L."/>
            <person name="Zhang R."/>
            <person name="Yun Q."/>
            <person name="Hollingsworth P."/>
            <person name="Dao Z."/>
            <person name="Luo G."/>
            <person name="Guo H."/>
            <person name="Ma Y."/>
            <person name="Sun W."/>
        </authorList>
    </citation>
    <scope>NUCLEOTIDE SEQUENCE [LARGE SCALE GENOMIC DNA]</scope>
    <source>
        <strain evidence="9">cv. Malutang</strain>
    </source>
</reference>
<dbReference type="OrthoDB" id="1296892at2759"/>
<dbReference type="Proteomes" id="UP000323000">
    <property type="component" value="Chromosome 9"/>
</dbReference>
<evidence type="ECO:0000313" key="8">
    <source>
        <dbReference type="EMBL" id="TXG55321.1"/>
    </source>
</evidence>
<evidence type="ECO:0000256" key="4">
    <source>
        <dbReference type="ARBA" id="ARBA00022737"/>
    </source>
</evidence>
<organism evidence="8 9">
    <name type="scientific">Acer yangbiense</name>
    <dbReference type="NCBI Taxonomy" id="1000413"/>
    <lineage>
        <taxon>Eukaryota</taxon>
        <taxon>Viridiplantae</taxon>
        <taxon>Streptophyta</taxon>
        <taxon>Embryophyta</taxon>
        <taxon>Tracheophyta</taxon>
        <taxon>Spermatophyta</taxon>
        <taxon>Magnoliopsida</taxon>
        <taxon>eudicotyledons</taxon>
        <taxon>Gunneridae</taxon>
        <taxon>Pentapetalae</taxon>
        <taxon>rosids</taxon>
        <taxon>malvids</taxon>
        <taxon>Sapindales</taxon>
        <taxon>Sapindaceae</taxon>
        <taxon>Hippocastanoideae</taxon>
        <taxon>Acereae</taxon>
        <taxon>Acer</taxon>
    </lineage>
</organism>
<dbReference type="AlphaFoldDB" id="A0A5C7HEH2"/>
<feature type="domain" description="Gnk2-homologous" evidence="7">
    <location>
        <begin position="134"/>
        <end position="252"/>
    </location>
</feature>
<dbReference type="InterPro" id="IPR050581">
    <property type="entry name" value="CRR_secretory_protein"/>
</dbReference>
<evidence type="ECO:0000256" key="3">
    <source>
        <dbReference type="ARBA" id="ARBA00022729"/>
    </source>
</evidence>
<name>A0A5C7HEH2_9ROSI</name>
<keyword evidence="9" id="KW-1185">Reference proteome</keyword>
<feature type="domain" description="Gnk2-homologous" evidence="7">
    <location>
        <begin position="258"/>
        <end position="364"/>
    </location>
</feature>
<comment type="caution">
    <text evidence="8">The sequence shown here is derived from an EMBL/GenBank/DDBJ whole genome shotgun (WGS) entry which is preliminary data.</text>
</comment>
<dbReference type="InterPro" id="IPR002902">
    <property type="entry name" value="GNK2"/>
</dbReference>
<dbReference type="InterPro" id="IPR038408">
    <property type="entry name" value="GNK2_sf"/>
</dbReference>
<sequence>MSSSRFSSSLYLLAFAFLLQTAFGADPLFHFCSSSENFTANGPYEANLNKLAGYLYYQAPPTGFAKGTLGEKPDQANGLALCRGDVSSSDCKTCVVEASSEIRKRCPKNKAAIIWYDNCLFKYTDKDFFGQIDNQNKFYMWNVKVVSEPEAFNQNTKELLSQLAKEAQATSKLYAVGEVKLGESKKLYGLTQCTRDLSSYECKKCLDGIIGELPSCCDGKEGGNELHKRCPKQKGAIILYDSCLLKYSSVDFFGKVDRENKLYMFNVCEADNPKAFNRKIKELLSRLSGKAASGDSSSKMYATGELELEAPRKLYGLVQCTRGLSDCKKCLDDAISKLPICCDGKRSGRVLGGSCNVRYELNSFFYA</sequence>
<dbReference type="CDD" id="cd23509">
    <property type="entry name" value="Gnk2-like"/>
    <property type="match status" value="3"/>
</dbReference>
<evidence type="ECO:0000256" key="5">
    <source>
        <dbReference type="ARBA" id="ARBA00038515"/>
    </source>
</evidence>
<dbReference type="EMBL" id="VAHF01000009">
    <property type="protein sequence ID" value="TXG55321.1"/>
    <property type="molecule type" value="Genomic_DNA"/>
</dbReference>
<evidence type="ECO:0000256" key="6">
    <source>
        <dbReference type="SAM" id="SignalP"/>
    </source>
</evidence>
<proteinExistence type="inferred from homology"/>
<keyword evidence="3 6" id="KW-0732">Signal</keyword>
<feature type="chain" id="PRO_5022893837" description="Gnk2-homologous domain-containing protein" evidence="6">
    <location>
        <begin position="25"/>
        <end position="367"/>
    </location>
</feature>
<dbReference type="PANTHER" id="PTHR32411">
    <property type="entry name" value="CYSTEINE-RICH REPEAT SECRETORY PROTEIN 38-RELATED"/>
    <property type="match status" value="1"/>
</dbReference>
<dbReference type="FunFam" id="3.30.430.20:FF:000002">
    <property type="entry name" value="Cysteine-rich receptor-like protein kinase 10"/>
    <property type="match status" value="1"/>
</dbReference>
<dbReference type="GO" id="GO:0005576">
    <property type="term" value="C:extracellular region"/>
    <property type="evidence" value="ECO:0007669"/>
    <property type="project" value="UniProtKB-SubCell"/>
</dbReference>